<comment type="similarity">
    <text evidence="1">Belongs to the aldehyde dehydrogenase family.</text>
</comment>
<dbReference type="InterPro" id="IPR015590">
    <property type="entry name" value="Aldehyde_DH_dom"/>
</dbReference>
<dbReference type="Gene3D" id="3.40.605.10">
    <property type="entry name" value="Aldehyde Dehydrogenase, Chain A, domain 1"/>
    <property type="match status" value="1"/>
</dbReference>
<keyword evidence="5" id="KW-1185">Reference proteome</keyword>
<dbReference type="GO" id="GO:0016620">
    <property type="term" value="F:oxidoreductase activity, acting on the aldehyde or oxo group of donors, NAD or NADP as acceptor"/>
    <property type="evidence" value="ECO:0007669"/>
    <property type="project" value="InterPro"/>
</dbReference>
<proteinExistence type="inferred from homology"/>
<dbReference type="FunFam" id="3.40.605.10:FF:000007">
    <property type="entry name" value="NAD/NADP-dependent betaine aldehyde dehydrogenase"/>
    <property type="match status" value="1"/>
</dbReference>
<dbReference type="Pfam" id="PF00171">
    <property type="entry name" value="Aldedh"/>
    <property type="match status" value="1"/>
</dbReference>
<dbReference type="AlphaFoldDB" id="A0A939P8C2"/>
<keyword evidence="2" id="KW-0560">Oxidoreductase</keyword>
<gene>
    <name evidence="4" type="ORF">J4573_11650</name>
</gene>
<dbReference type="InterPro" id="IPR016161">
    <property type="entry name" value="Ald_DH/histidinol_DH"/>
</dbReference>
<dbReference type="PANTHER" id="PTHR42804">
    <property type="entry name" value="ALDEHYDE DEHYDROGENASE"/>
    <property type="match status" value="1"/>
</dbReference>
<reference evidence="4" key="1">
    <citation type="submission" date="2021-03" db="EMBL/GenBank/DDBJ databases">
        <authorList>
            <person name="Kanchanasin P."/>
            <person name="Saeng-In P."/>
            <person name="Phongsopitanun W."/>
            <person name="Yuki M."/>
            <person name="Kudo T."/>
            <person name="Ohkuma M."/>
            <person name="Tanasupawat S."/>
        </authorList>
    </citation>
    <scope>NUCLEOTIDE SEQUENCE</scope>
    <source>
        <strain evidence="4">GKU 128</strain>
    </source>
</reference>
<evidence type="ECO:0000313" key="5">
    <source>
        <dbReference type="Proteomes" id="UP000669179"/>
    </source>
</evidence>
<dbReference type="SUPFAM" id="SSF53720">
    <property type="entry name" value="ALDH-like"/>
    <property type="match status" value="1"/>
</dbReference>
<organism evidence="4 5">
    <name type="scientific">Actinomadura barringtoniae</name>
    <dbReference type="NCBI Taxonomy" id="1427535"/>
    <lineage>
        <taxon>Bacteria</taxon>
        <taxon>Bacillati</taxon>
        <taxon>Actinomycetota</taxon>
        <taxon>Actinomycetes</taxon>
        <taxon>Streptosporangiales</taxon>
        <taxon>Thermomonosporaceae</taxon>
        <taxon>Actinomadura</taxon>
    </lineage>
</organism>
<name>A0A939P8C2_9ACTN</name>
<dbReference type="Proteomes" id="UP000669179">
    <property type="component" value="Unassembled WGS sequence"/>
</dbReference>
<dbReference type="EMBL" id="JAGEOJ010000004">
    <property type="protein sequence ID" value="MBO2447746.1"/>
    <property type="molecule type" value="Genomic_DNA"/>
</dbReference>
<comment type="caution">
    <text evidence="4">The sequence shown here is derived from an EMBL/GenBank/DDBJ whole genome shotgun (WGS) entry which is preliminary data.</text>
</comment>
<accession>A0A939P8C2</accession>
<protein>
    <submittedName>
        <fullName evidence="4">Aldehyde dehydrogenase family protein</fullName>
    </submittedName>
</protein>
<evidence type="ECO:0000256" key="1">
    <source>
        <dbReference type="ARBA" id="ARBA00009986"/>
    </source>
</evidence>
<evidence type="ECO:0000256" key="2">
    <source>
        <dbReference type="ARBA" id="ARBA00023002"/>
    </source>
</evidence>
<dbReference type="PANTHER" id="PTHR42804:SF1">
    <property type="entry name" value="ALDEHYDE DEHYDROGENASE-RELATED"/>
    <property type="match status" value="1"/>
</dbReference>
<dbReference type="Gene3D" id="3.40.309.10">
    <property type="entry name" value="Aldehyde Dehydrogenase, Chain A, domain 2"/>
    <property type="match status" value="1"/>
</dbReference>
<evidence type="ECO:0000259" key="3">
    <source>
        <dbReference type="Pfam" id="PF00171"/>
    </source>
</evidence>
<sequence length="482" mass="50424">MREYAKFYIGGRWVYPVESRTLEIVNPATEGVCGRVAMGSAADVDEAVAAARSAFPAWSATGVKERIELLQNIQEEYGKRSADLAAALTEEMGAPASLAGGFQVGLGAGHLAKAIEVLGDYAFSEQRGATLVVKEPIGVCGLITPWNWPMNQIAVKVFPALATGCTMVLKPSERSPFTGQIFAEILEAAGVPAGVFNLVQGDGPGVGVPLSAHPGVDMISFTGSTRAGVEIARNAAPTVKRVTQELGGKSPNILLDDEDFAGNVAKGVTSMMGNSGQTCSAPSRMLVPRARMAEAAEAAKDAAAKTTVGDPNGDVVIGPVVAKDQFDKIQGLIQQGIDEGATLVAGGTGRPDGLAKGYYVRPTVFADVTGDMTIAREEIFGPVLTILGYDDVDHAIELANDTEYGLAGYVAGADLEQARAVASRIRAGWVAINEAFDFDCPFGGYKKSGNGREWGEFGFHDYLEIKGVLGYAPDVADVPDSA</sequence>
<dbReference type="RefSeq" id="WP_208255378.1">
    <property type="nucleotide sequence ID" value="NZ_JAGEOJ010000004.1"/>
</dbReference>
<dbReference type="CDD" id="cd07138">
    <property type="entry name" value="ALDH_CddD_SSP0762"/>
    <property type="match status" value="1"/>
</dbReference>
<dbReference type="InterPro" id="IPR016162">
    <property type="entry name" value="Ald_DH_N"/>
</dbReference>
<feature type="domain" description="Aldehyde dehydrogenase" evidence="3">
    <location>
        <begin position="17"/>
        <end position="467"/>
    </location>
</feature>
<evidence type="ECO:0000313" key="4">
    <source>
        <dbReference type="EMBL" id="MBO2447746.1"/>
    </source>
</evidence>
<dbReference type="InterPro" id="IPR016163">
    <property type="entry name" value="Ald_DH_C"/>
</dbReference>